<keyword evidence="5 10" id="KW-1133">Transmembrane helix</keyword>
<proteinExistence type="predicted"/>
<comment type="caution">
    <text evidence="11">The sequence shown here is derived from an EMBL/GenBank/DDBJ whole genome shotgun (WGS) entry which is preliminary data.</text>
</comment>
<evidence type="ECO:0000256" key="6">
    <source>
        <dbReference type="ARBA" id="ARBA00023065"/>
    </source>
</evidence>
<keyword evidence="7 10" id="KW-0472">Membrane</keyword>
<comment type="subcellular location">
    <subcellularLocation>
        <location evidence="1">Cell membrane</location>
        <topology evidence="1">Multi-pass membrane protein</topology>
    </subcellularLocation>
</comment>
<dbReference type="InterPro" id="IPR000990">
    <property type="entry name" value="Innexin"/>
</dbReference>
<evidence type="ECO:0000256" key="1">
    <source>
        <dbReference type="ARBA" id="ARBA00004651"/>
    </source>
</evidence>
<evidence type="ECO:0000256" key="7">
    <source>
        <dbReference type="ARBA" id="ARBA00023136"/>
    </source>
</evidence>
<evidence type="ECO:0000256" key="3">
    <source>
        <dbReference type="ARBA" id="ARBA00022475"/>
    </source>
</evidence>
<feature type="compositionally biased region" description="Polar residues" evidence="9">
    <location>
        <begin position="388"/>
        <end position="404"/>
    </location>
</feature>
<dbReference type="Proteomes" id="UP000078046">
    <property type="component" value="Unassembled WGS sequence"/>
</dbReference>
<accession>A0A177B7N6</accession>
<reference evidence="11 12" key="1">
    <citation type="submission" date="2016-04" db="EMBL/GenBank/DDBJ databases">
        <title>The genome of Intoshia linei affirms orthonectids as highly simplified spiralians.</title>
        <authorList>
            <person name="Mikhailov K.V."/>
            <person name="Slusarev G.S."/>
            <person name="Nikitin M.A."/>
            <person name="Logacheva M.D."/>
            <person name="Penin A."/>
            <person name="Aleoshin V."/>
            <person name="Panchin Y.V."/>
        </authorList>
    </citation>
    <scope>NUCLEOTIDE SEQUENCE [LARGE SCALE GENOMIC DNA]</scope>
    <source>
        <strain evidence="11">Intl2013</strain>
        <tissue evidence="11">Whole animal</tissue>
    </source>
</reference>
<feature type="transmembrane region" description="Helical" evidence="10">
    <location>
        <begin position="207"/>
        <end position="229"/>
    </location>
</feature>
<evidence type="ECO:0000256" key="5">
    <source>
        <dbReference type="ARBA" id="ARBA00022989"/>
    </source>
</evidence>
<evidence type="ECO:0000256" key="8">
    <source>
        <dbReference type="ARBA" id="ARBA00023303"/>
    </source>
</evidence>
<evidence type="ECO:0000256" key="2">
    <source>
        <dbReference type="ARBA" id="ARBA00022448"/>
    </source>
</evidence>
<keyword evidence="2" id="KW-0813">Transport</keyword>
<gene>
    <name evidence="11" type="ORF">A3Q56_02039</name>
</gene>
<dbReference type="AlphaFoldDB" id="A0A177B7N6"/>
<organism evidence="11 12">
    <name type="scientific">Intoshia linei</name>
    <dbReference type="NCBI Taxonomy" id="1819745"/>
    <lineage>
        <taxon>Eukaryota</taxon>
        <taxon>Metazoa</taxon>
        <taxon>Spiralia</taxon>
        <taxon>Lophotrochozoa</taxon>
        <taxon>Mesozoa</taxon>
        <taxon>Orthonectida</taxon>
        <taxon>Rhopaluridae</taxon>
        <taxon>Intoshia</taxon>
    </lineage>
</organism>
<evidence type="ECO:0000256" key="9">
    <source>
        <dbReference type="SAM" id="MobiDB-lite"/>
    </source>
</evidence>
<sequence length="404" mass="47485">MHKINFLLGSTDDLNTRSDDDGIDRLHRSVTVTMLVVFAFIVTTGQYVGQPISCWVPAHFTGNHEDYANAYCWVKNTYYLPFDKNIPKIHQQHIRHMIPYYQWVPIILLLQAGLFFFPCLFWRSLNNRSGINIDILITSTIPVPNKLDEFNYVKYICNQLDRYIRNLAIDKNKKKTISLKHILNPFSYFIGMSKGNYLLSLYITTKVLYLLNAIMQIVILDKFLGYSFISYGVDVLWSMYVGSEWTGSKRFPRVTMCDFLIRRVGNIQRYTVQCALPINLFNEKIYLVIWFWFLFLVLLTSVNLISWLCSSFIRSDYKFIEKIFLRKMAFSQQEYINENSLKIFVQDYLKPDIIFLLRLFSKNTSYFTMVRVVKELYQMSLKKPKPVSSGSQSKSTNSETLDLI</sequence>
<feature type="region of interest" description="Disordered" evidence="9">
    <location>
        <begin position="383"/>
        <end position="404"/>
    </location>
</feature>
<keyword evidence="3" id="KW-1003">Cell membrane</keyword>
<name>A0A177B7N6_9BILA</name>
<dbReference type="OrthoDB" id="5867527at2759"/>
<evidence type="ECO:0000313" key="11">
    <source>
        <dbReference type="EMBL" id="OAF70140.1"/>
    </source>
</evidence>
<dbReference type="PANTHER" id="PTHR11893">
    <property type="entry name" value="INNEXIN"/>
    <property type="match status" value="1"/>
</dbReference>
<keyword evidence="6" id="KW-0406">Ion transport</keyword>
<dbReference type="EMBL" id="LWCA01000184">
    <property type="protein sequence ID" value="OAF70140.1"/>
    <property type="molecule type" value="Genomic_DNA"/>
</dbReference>
<feature type="transmembrane region" description="Helical" evidence="10">
    <location>
        <begin position="100"/>
        <end position="122"/>
    </location>
</feature>
<dbReference type="GO" id="GO:0034220">
    <property type="term" value="P:monoatomic ion transmembrane transport"/>
    <property type="evidence" value="ECO:0007669"/>
    <property type="project" value="UniProtKB-KW"/>
</dbReference>
<protein>
    <recommendedName>
        <fullName evidence="13">Innexin</fullName>
    </recommendedName>
</protein>
<keyword evidence="4 10" id="KW-0812">Transmembrane</keyword>
<keyword evidence="8" id="KW-0407">Ion channel</keyword>
<dbReference type="Pfam" id="PF00876">
    <property type="entry name" value="Innexin"/>
    <property type="match status" value="1"/>
</dbReference>
<keyword evidence="12" id="KW-1185">Reference proteome</keyword>
<evidence type="ECO:0000256" key="10">
    <source>
        <dbReference type="SAM" id="Phobius"/>
    </source>
</evidence>
<dbReference type="GO" id="GO:0005886">
    <property type="term" value="C:plasma membrane"/>
    <property type="evidence" value="ECO:0007669"/>
    <property type="project" value="UniProtKB-SubCell"/>
</dbReference>
<dbReference type="PRINTS" id="PR01262">
    <property type="entry name" value="INNEXIN"/>
</dbReference>
<feature type="transmembrane region" description="Helical" evidence="10">
    <location>
        <begin position="30"/>
        <end position="48"/>
    </location>
</feature>
<evidence type="ECO:0000256" key="4">
    <source>
        <dbReference type="ARBA" id="ARBA00022692"/>
    </source>
</evidence>
<evidence type="ECO:0008006" key="13">
    <source>
        <dbReference type="Google" id="ProtNLM"/>
    </source>
</evidence>
<evidence type="ECO:0000313" key="12">
    <source>
        <dbReference type="Proteomes" id="UP000078046"/>
    </source>
</evidence>
<feature type="transmembrane region" description="Helical" evidence="10">
    <location>
        <begin position="285"/>
        <end position="309"/>
    </location>
</feature>
<dbReference type="PANTHER" id="PTHR11893:SF36">
    <property type="entry name" value="INNEXIN-5"/>
    <property type="match status" value="1"/>
</dbReference>
<dbReference type="PROSITE" id="PS51013">
    <property type="entry name" value="PANNEXIN"/>
    <property type="match status" value="1"/>
</dbReference>